<keyword evidence="3" id="KW-0812">Transmembrane</keyword>
<dbReference type="KEGG" id="broo:brsh051_18590"/>
<feature type="domain" description="Cell envelope-related transcriptional attenuator" evidence="4">
    <location>
        <begin position="109"/>
        <end position="251"/>
    </location>
</feature>
<dbReference type="PANTHER" id="PTHR33392:SF6">
    <property type="entry name" value="POLYISOPRENYL-TEICHOIC ACID--PEPTIDOGLYCAN TEICHOIC ACID TRANSFERASE TAGU"/>
    <property type="match status" value="1"/>
</dbReference>
<keyword evidence="6" id="KW-1185">Reference proteome</keyword>
<dbReference type="Gene3D" id="3.40.630.190">
    <property type="entry name" value="LCP protein"/>
    <property type="match status" value="1"/>
</dbReference>
<dbReference type="NCBIfam" id="TIGR00350">
    <property type="entry name" value="lytR_cpsA_psr"/>
    <property type="match status" value="1"/>
</dbReference>
<name>A0AAN0MH13_9ACTN</name>
<keyword evidence="3" id="KW-0472">Membrane</keyword>
<dbReference type="InterPro" id="IPR004474">
    <property type="entry name" value="LytR_CpsA_psr"/>
</dbReference>
<gene>
    <name evidence="5" type="ORF">brsh051_18590</name>
</gene>
<dbReference type="AlphaFoldDB" id="A0AAN0MH13"/>
<organism evidence="5 6">
    <name type="scientific">Brooklawnia propionicigenes</name>
    <dbReference type="NCBI Taxonomy" id="3041175"/>
    <lineage>
        <taxon>Bacteria</taxon>
        <taxon>Bacillati</taxon>
        <taxon>Actinomycetota</taxon>
        <taxon>Actinomycetes</taxon>
        <taxon>Propionibacteriales</taxon>
        <taxon>Propionibacteriaceae</taxon>
        <taxon>Brooklawnia</taxon>
    </lineage>
</organism>
<accession>A0AAN0MH13</accession>
<evidence type="ECO:0000313" key="6">
    <source>
        <dbReference type="Proteomes" id="UP001431656"/>
    </source>
</evidence>
<sequence length="345" mass="37114">MTDEPLSSPGEGTGSSAPETPYVPKYEKRRNRWLLVTVVAVLGALLLGAAGIAIYYGVSALNALNEVQRDPGLMPTGQRPSAVEPEDQSKAPLNILLMGSDTRGDERGRSDVLQLLHISGDRKNVYLMSIPRDSYVSVPGYGMAKVNAAYSWGGVPLAIETVEGMLNVPIDHTAIIDFDGFVNVIDAVGGVTVFNKEESSNGGYNFPVGNVTLTGDSALAYVRERYDLSGGDFSRAERQRDVIKAVLMKLASRGVLSDPGAFREAVGTLGSNFTVDSGLTNNEIVDLGWQLRSFRPDDIKSFQLPTAGFDTTADGQSIVLVDQTKLGELQQALRADDLETFYTSL</sequence>
<evidence type="ECO:0000256" key="3">
    <source>
        <dbReference type="SAM" id="Phobius"/>
    </source>
</evidence>
<evidence type="ECO:0000256" key="2">
    <source>
        <dbReference type="SAM" id="MobiDB-lite"/>
    </source>
</evidence>
<keyword evidence="3" id="KW-1133">Transmembrane helix</keyword>
<evidence type="ECO:0000259" key="4">
    <source>
        <dbReference type="Pfam" id="PF03816"/>
    </source>
</evidence>
<feature type="region of interest" description="Disordered" evidence="2">
    <location>
        <begin position="1"/>
        <end position="23"/>
    </location>
</feature>
<feature type="transmembrane region" description="Helical" evidence="3">
    <location>
        <begin position="33"/>
        <end position="58"/>
    </location>
</feature>
<protein>
    <submittedName>
        <fullName evidence="5">LCP family protein</fullName>
    </submittedName>
</protein>
<evidence type="ECO:0000256" key="1">
    <source>
        <dbReference type="ARBA" id="ARBA00006068"/>
    </source>
</evidence>
<proteinExistence type="inferred from homology"/>
<dbReference type="RefSeq" id="WP_286264333.1">
    <property type="nucleotide sequence ID" value="NZ_AP028056.1"/>
</dbReference>
<dbReference type="InterPro" id="IPR050922">
    <property type="entry name" value="LytR/CpsA/Psr_CW_biosynth"/>
</dbReference>
<dbReference type="Proteomes" id="UP001431656">
    <property type="component" value="Chromosome"/>
</dbReference>
<dbReference type="Pfam" id="PF03816">
    <property type="entry name" value="LytR_cpsA_psr"/>
    <property type="match status" value="1"/>
</dbReference>
<comment type="similarity">
    <text evidence="1">Belongs to the LytR/CpsA/Psr (LCP) family.</text>
</comment>
<evidence type="ECO:0000313" key="5">
    <source>
        <dbReference type="EMBL" id="BEH02578.1"/>
    </source>
</evidence>
<reference evidence="5" key="1">
    <citation type="journal article" date="2024" name="Int. J. Syst. Evol. Microbiol.">
        <title>Brooklawnia propionicigenes sp. nov., a facultatively anaerobic, propionate-producing bacterium isolated from a methanogenic reactor treating waste from cattle farms.</title>
        <authorList>
            <person name="Akita Y."/>
            <person name="Ueki A."/>
            <person name="Tonouchi A."/>
            <person name="Sugawara Y."/>
            <person name="Honma S."/>
            <person name="Kaku N."/>
            <person name="Ueki K."/>
        </authorList>
    </citation>
    <scope>NUCLEOTIDE SEQUENCE</scope>
    <source>
        <strain evidence="5">SH051</strain>
    </source>
</reference>
<dbReference type="EMBL" id="AP028056">
    <property type="protein sequence ID" value="BEH02578.1"/>
    <property type="molecule type" value="Genomic_DNA"/>
</dbReference>
<dbReference type="PANTHER" id="PTHR33392">
    <property type="entry name" value="POLYISOPRENYL-TEICHOIC ACID--PEPTIDOGLYCAN TEICHOIC ACID TRANSFERASE TAGU"/>
    <property type="match status" value="1"/>
</dbReference>